<feature type="transmembrane region" description="Helical" evidence="10">
    <location>
        <begin position="17"/>
        <end position="39"/>
    </location>
</feature>
<accession>A0A177P5N6</accession>
<dbReference type="Proteomes" id="UP000077628">
    <property type="component" value="Unassembled WGS sequence"/>
</dbReference>
<dbReference type="GO" id="GO:0071978">
    <property type="term" value="P:bacterial-type flagellum-dependent swarming motility"/>
    <property type="evidence" value="ECO:0007669"/>
    <property type="project" value="TreeGrafter"/>
</dbReference>
<keyword evidence="10" id="KW-0997">Cell inner membrane</keyword>
<protein>
    <recommendedName>
        <fullName evidence="10">Flagellar protein FliL</fullName>
    </recommendedName>
</protein>
<keyword evidence="7 10" id="KW-0283">Flagellar rotation</keyword>
<evidence type="ECO:0000313" key="12">
    <source>
        <dbReference type="Proteomes" id="UP000077628"/>
    </source>
</evidence>
<dbReference type="GO" id="GO:0005886">
    <property type="term" value="C:plasma membrane"/>
    <property type="evidence" value="ECO:0007669"/>
    <property type="project" value="UniProtKB-SubCell"/>
</dbReference>
<dbReference type="AlphaFoldDB" id="A0A177P5N6"/>
<keyword evidence="5 10" id="KW-0145">Chemotaxis</keyword>
<keyword evidence="4" id="KW-1003">Cell membrane</keyword>
<keyword evidence="6 10" id="KW-0812">Transmembrane</keyword>
<gene>
    <name evidence="11" type="ORF">A1355_19705</name>
</gene>
<evidence type="ECO:0000256" key="4">
    <source>
        <dbReference type="ARBA" id="ARBA00022475"/>
    </source>
</evidence>
<dbReference type="GO" id="GO:0009425">
    <property type="term" value="C:bacterial-type flagellum basal body"/>
    <property type="evidence" value="ECO:0007669"/>
    <property type="project" value="InterPro"/>
</dbReference>
<evidence type="ECO:0000256" key="8">
    <source>
        <dbReference type="ARBA" id="ARBA00022989"/>
    </source>
</evidence>
<dbReference type="PANTHER" id="PTHR35091:SF2">
    <property type="entry name" value="FLAGELLAR PROTEIN FLIL"/>
    <property type="match status" value="1"/>
</dbReference>
<dbReference type="GO" id="GO:0006935">
    <property type="term" value="P:chemotaxis"/>
    <property type="evidence" value="ECO:0007669"/>
    <property type="project" value="UniProtKB-KW"/>
</dbReference>
<comment type="caution">
    <text evidence="11">The sequence shown here is derived from an EMBL/GenBank/DDBJ whole genome shotgun (WGS) entry which is preliminary data.</text>
</comment>
<name>A0A177P5N6_9GAMM</name>
<dbReference type="OrthoDB" id="5616092at2"/>
<evidence type="ECO:0000256" key="3">
    <source>
        <dbReference type="ARBA" id="ARBA00008281"/>
    </source>
</evidence>
<dbReference type="PANTHER" id="PTHR35091">
    <property type="entry name" value="FLAGELLAR PROTEIN FLIL"/>
    <property type="match status" value="1"/>
</dbReference>
<evidence type="ECO:0000256" key="10">
    <source>
        <dbReference type="RuleBase" id="RU364125"/>
    </source>
</evidence>
<keyword evidence="11" id="KW-0969">Cilium</keyword>
<evidence type="ECO:0000256" key="6">
    <source>
        <dbReference type="ARBA" id="ARBA00022692"/>
    </source>
</evidence>
<keyword evidence="8 10" id="KW-1133">Transmembrane helix</keyword>
<dbReference type="InterPro" id="IPR005503">
    <property type="entry name" value="FliL"/>
</dbReference>
<evidence type="ECO:0000256" key="5">
    <source>
        <dbReference type="ARBA" id="ARBA00022500"/>
    </source>
</evidence>
<keyword evidence="11" id="KW-0966">Cell projection</keyword>
<dbReference type="RefSeq" id="WP_064025091.1">
    <property type="nucleotide sequence ID" value="NZ_LUUK01000038.1"/>
</dbReference>
<comment type="subcellular location">
    <subcellularLocation>
        <location evidence="10">Cell inner membrane</location>
    </subcellularLocation>
    <subcellularLocation>
        <location evidence="2">Cell membrane</location>
        <topology evidence="2">Single-pass membrane protein</topology>
    </subcellularLocation>
</comment>
<evidence type="ECO:0000256" key="2">
    <source>
        <dbReference type="ARBA" id="ARBA00004162"/>
    </source>
</evidence>
<reference evidence="12" key="1">
    <citation type="submission" date="2016-03" db="EMBL/GenBank/DDBJ databases">
        <authorList>
            <person name="Heylen K."/>
            <person name="De Vos P."/>
            <person name="Vekeman B."/>
        </authorList>
    </citation>
    <scope>NUCLEOTIDE SEQUENCE [LARGE SCALE GENOMIC DNA]</scope>
    <source>
        <strain evidence="12">R-45383</strain>
    </source>
</reference>
<dbReference type="Pfam" id="PF03748">
    <property type="entry name" value="FliL"/>
    <property type="match status" value="1"/>
</dbReference>
<keyword evidence="12" id="KW-1185">Reference proteome</keyword>
<dbReference type="EMBL" id="LUUK01000038">
    <property type="protein sequence ID" value="OAI25521.1"/>
    <property type="molecule type" value="Genomic_DNA"/>
</dbReference>
<evidence type="ECO:0000313" key="11">
    <source>
        <dbReference type="EMBL" id="OAI25521.1"/>
    </source>
</evidence>
<evidence type="ECO:0000256" key="1">
    <source>
        <dbReference type="ARBA" id="ARBA00002254"/>
    </source>
</evidence>
<organism evidence="11 12">
    <name type="scientific">Methylomonas koyamae</name>
    <dbReference type="NCBI Taxonomy" id="702114"/>
    <lineage>
        <taxon>Bacteria</taxon>
        <taxon>Pseudomonadati</taxon>
        <taxon>Pseudomonadota</taxon>
        <taxon>Gammaproteobacteria</taxon>
        <taxon>Methylococcales</taxon>
        <taxon>Methylococcaceae</taxon>
        <taxon>Methylomonas</taxon>
    </lineage>
</organism>
<sequence>MAEEQGKSEGKKSPLKLILIIVVVLLAMVAGAAGGYFYMAKKAESEHGKPDHEVKHEEEKHDEEHAEAVPEVYYELPSPLLVNFPAGASAKVIKISLTILTKGEASIEAMKKHEPMIRNNLLMAISTIGADKAKTTEGKQELRAMMLAEIGKVLEKMAGKNTVKDVYFTEFVMQ</sequence>
<keyword evidence="9 10" id="KW-0472">Membrane</keyword>
<keyword evidence="11" id="KW-0282">Flagellum</keyword>
<comment type="function">
    <text evidence="1 10">Controls the rotational direction of flagella during chemotaxis.</text>
</comment>
<evidence type="ECO:0000256" key="7">
    <source>
        <dbReference type="ARBA" id="ARBA00022779"/>
    </source>
</evidence>
<evidence type="ECO:0000256" key="9">
    <source>
        <dbReference type="ARBA" id="ARBA00023136"/>
    </source>
</evidence>
<comment type="similarity">
    <text evidence="3 10">Belongs to the FliL family.</text>
</comment>
<dbReference type="STRING" id="702114.A1355_19705"/>
<proteinExistence type="inferred from homology"/>